<dbReference type="RefSeq" id="WP_378258295.1">
    <property type="nucleotide sequence ID" value="NZ_JBHSJV010000001.1"/>
</dbReference>
<dbReference type="Proteomes" id="UP001597459">
    <property type="component" value="Unassembled WGS sequence"/>
</dbReference>
<accession>A0ABW5N518</accession>
<name>A0ABW5N518_9FLAO</name>
<keyword evidence="3" id="KW-1185">Reference proteome</keyword>
<dbReference type="InterPro" id="IPR021782">
    <property type="entry name" value="DUF3347"/>
</dbReference>
<evidence type="ECO:0000259" key="1">
    <source>
        <dbReference type="Pfam" id="PF11827"/>
    </source>
</evidence>
<proteinExistence type="predicted"/>
<evidence type="ECO:0000313" key="2">
    <source>
        <dbReference type="EMBL" id="MFD2589650.1"/>
    </source>
</evidence>
<gene>
    <name evidence="2" type="ORF">ACFSTE_02335</name>
</gene>
<protein>
    <submittedName>
        <fullName evidence="2">DUF3347 domain-containing protein</fullName>
    </submittedName>
</protein>
<sequence length="188" mass="20772">MKTSVVKIIVVAISFGIFSCGKDKKEPVNKTSVTVAVEEDKPIVDINKTSTKSTVVFADPKTQKLYGSYLQIKRGLVNSDLKGVKNAAKELEGVIGEDTSLKQLKATASLMSLTKELTKQRDFLVGLTEEMERILKGVEITSGEIYKQFCPMAFEGKGGYWLSDSKEVRNPYYGDKMLKCGSVEKTIQ</sequence>
<dbReference type="Pfam" id="PF11827">
    <property type="entry name" value="DUF3347"/>
    <property type="match status" value="1"/>
</dbReference>
<dbReference type="EMBL" id="JBHULX010000001">
    <property type="protein sequence ID" value="MFD2589650.1"/>
    <property type="molecule type" value="Genomic_DNA"/>
</dbReference>
<feature type="domain" description="DUF3347" evidence="1">
    <location>
        <begin position="66"/>
        <end position="142"/>
    </location>
</feature>
<dbReference type="PROSITE" id="PS51257">
    <property type="entry name" value="PROKAR_LIPOPROTEIN"/>
    <property type="match status" value="1"/>
</dbReference>
<organism evidence="2 3">
    <name type="scientific">Aquimarina hainanensis</name>
    <dbReference type="NCBI Taxonomy" id="1578017"/>
    <lineage>
        <taxon>Bacteria</taxon>
        <taxon>Pseudomonadati</taxon>
        <taxon>Bacteroidota</taxon>
        <taxon>Flavobacteriia</taxon>
        <taxon>Flavobacteriales</taxon>
        <taxon>Flavobacteriaceae</taxon>
        <taxon>Aquimarina</taxon>
    </lineage>
</organism>
<comment type="caution">
    <text evidence="2">The sequence shown here is derived from an EMBL/GenBank/DDBJ whole genome shotgun (WGS) entry which is preliminary data.</text>
</comment>
<reference evidence="3" key="1">
    <citation type="journal article" date="2019" name="Int. J. Syst. Evol. Microbiol.">
        <title>The Global Catalogue of Microorganisms (GCM) 10K type strain sequencing project: providing services to taxonomists for standard genome sequencing and annotation.</title>
        <authorList>
            <consortium name="The Broad Institute Genomics Platform"/>
            <consortium name="The Broad Institute Genome Sequencing Center for Infectious Disease"/>
            <person name="Wu L."/>
            <person name="Ma J."/>
        </authorList>
    </citation>
    <scope>NUCLEOTIDE SEQUENCE [LARGE SCALE GENOMIC DNA]</scope>
    <source>
        <strain evidence="3">KCTC 42423</strain>
    </source>
</reference>
<evidence type="ECO:0000313" key="3">
    <source>
        <dbReference type="Proteomes" id="UP001597459"/>
    </source>
</evidence>